<protein>
    <submittedName>
        <fullName evidence="1">Uncharacterized protein</fullName>
    </submittedName>
</protein>
<keyword evidence="2" id="KW-1185">Reference proteome</keyword>
<organism evidence="1 2">
    <name type="scientific">Amblyomma americanum</name>
    <name type="common">Lone star tick</name>
    <dbReference type="NCBI Taxonomy" id="6943"/>
    <lineage>
        <taxon>Eukaryota</taxon>
        <taxon>Metazoa</taxon>
        <taxon>Ecdysozoa</taxon>
        <taxon>Arthropoda</taxon>
        <taxon>Chelicerata</taxon>
        <taxon>Arachnida</taxon>
        <taxon>Acari</taxon>
        <taxon>Parasitiformes</taxon>
        <taxon>Ixodida</taxon>
        <taxon>Ixodoidea</taxon>
        <taxon>Ixodidae</taxon>
        <taxon>Amblyomminae</taxon>
        <taxon>Amblyomma</taxon>
    </lineage>
</organism>
<proteinExistence type="predicted"/>
<comment type="caution">
    <text evidence="1">The sequence shown here is derived from an EMBL/GenBank/DDBJ whole genome shotgun (WGS) entry which is preliminary data.</text>
</comment>
<gene>
    <name evidence="1" type="ORF">V5799_012597</name>
</gene>
<dbReference type="EMBL" id="JARKHS020017665">
    <property type="protein sequence ID" value="KAK8772870.1"/>
    <property type="molecule type" value="Genomic_DNA"/>
</dbReference>
<name>A0AAQ4EDY8_AMBAM</name>
<sequence>LLSNASQVHAEGGVENISEVRAELVGSSDECNPDAYPWEDWSEELVDDTITAIELIKECCSGEPPVNFSHPEFLNMN</sequence>
<evidence type="ECO:0000313" key="2">
    <source>
        <dbReference type="Proteomes" id="UP001321473"/>
    </source>
</evidence>
<dbReference type="AlphaFoldDB" id="A0AAQ4EDY8"/>
<dbReference type="Proteomes" id="UP001321473">
    <property type="component" value="Unassembled WGS sequence"/>
</dbReference>
<accession>A0AAQ4EDY8</accession>
<reference evidence="1 2" key="1">
    <citation type="journal article" date="2023" name="Arcadia Sci">
        <title>De novo assembly of a long-read Amblyomma americanum tick genome.</title>
        <authorList>
            <person name="Chou S."/>
            <person name="Poskanzer K.E."/>
            <person name="Rollins M."/>
            <person name="Thuy-Boun P.S."/>
        </authorList>
    </citation>
    <scope>NUCLEOTIDE SEQUENCE [LARGE SCALE GENOMIC DNA]</scope>
    <source>
        <strain evidence="1">F_SG_1</strain>
        <tissue evidence="1">Salivary glands</tissue>
    </source>
</reference>
<evidence type="ECO:0000313" key="1">
    <source>
        <dbReference type="EMBL" id="KAK8772870.1"/>
    </source>
</evidence>
<feature type="non-terminal residue" evidence="1">
    <location>
        <position position="1"/>
    </location>
</feature>